<protein>
    <submittedName>
        <fullName evidence="2">Phytochrome-like protein cph2</fullName>
    </submittedName>
</protein>
<dbReference type="Pfam" id="PF00563">
    <property type="entry name" value="EAL"/>
    <property type="match status" value="1"/>
</dbReference>
<dbReference type="SMART" id="SM00052">
    <property type="entry name" value="EAL"/>
    <property type="match status" value="1"/>
</dbReference>
<dbReference type="Gene3D" id="3.20.20.450">
    <property type="entry name" value="EAL domain"/>
    <property type="match status" value="1"/>
</dbReference>
<proteinExistence type="predicted"/>
<dbReference type="PANTHER" id="PTHR33121:SF79">
    <property type="entry name" value="CYCLIC DI-GMP PHOSPHODIESTERASE PDED-RELATED"/>
    <property type="match status" value="1"/>
</dbReference>
<dbReference type="OrthoDB" id="5643297at2"/>
<dbReference type="AlphaFoldDB" id="A0A240EK56"/>
<dbReference type="SUPFAM" id="SSF55785">
    <property type="entry name" value="PYP-like sensor domain (PAS domain)"/>
    <property type="match status" value="1"/>
</dbReference>
<keyword evidence="3" id="KW-1185">Reference proteome</keyword>
<dbReference type="PANTHER" id="PTHR33121">
    <property type="entry name" value="CYCLIC DI-GMP PHOSPHODIESTERASE PDEF"/>
    <property type="match status" value="1"/>
</dbReference>
<evidence type="ECO:0000313" key="2">
    <source>
        <dbReference type="EMBL" id="SNX48966.1"/>
    </source>
</evidence>
<evidence type="ECO:0000259" key="1">
    <source>
        <dbReference type="PROSITE" id="PS50883"/>
    </source>
</evidence>
<dbReference type="SUPFAM" id="SSF141868">
    <property type="entry name" value="EAL domain-like"/>
    <property type="match status" value="1"/>
</dbReference>
<gene>
    <name evidence="2" type="primary">cph2_5</name>
    <name evidence="2" type="ORF">VTH8203_02603</name>
</gene>
<accession>A0A240EK56</accession>
<dbReference type="EMBL" id="OANU01000043">
    <property type="protein sequence ID" value="SNX48966.1"/>
    <property type="molecule type" value="Genomic_DNA"/>
</dbReference>
<dbReference type="InterPro" id="IPR001633">
    <property type="entry name" value="EAL_dom"/>
</dbReference>
<reference evidence="3" key="1">
    <citation type="submission" date="2016-06" db="EMBL/GenBank/DDBJ databases">
        <authorList>
            <person name="Rodrigo-Torres L."/>
            <person name="Arahal R.D."/>
            <person name="Lucena T."/>
        </authorList>
    </citation>
    <scope>NUCLEOTIDE SEQUENCE [LARGE SCALE GENOMIC DNA]</scope>
    <source>
        <strain evidence="3">CECT8203</strain>
    </source>
</reference>
<dbReference type="RefSeq" id="WP_096994082.1">
    <property type="nucleotide sequence ID" value="NZ_JBHSII010000001.1"/>
</dbReference>
<dbReference type="GO" id="GO:0071111">
    <property type="term" value="F:cyclic-guanylate-specific phosphodiesterase activity"/>
    <property type="evidence" value="ECO:0007669"/>
    <property type="project" value="InterPro"/>
</dbReference>
<feature type="domain" description="EAL" evidence="1">
    <location>
        <begin position="398"/>
        <end position="652"/>
    </location>
</feature>
<evidence type="ECO:0000313" key="3">
    <source>
        <dbReference type="Proteomes" id="UP000219336"/>
    </source>
</evidence>
<dbReference type="CDD" id="cd01948">
    <property type="entry name" value="EAL"/>
    <property type="match status" value="1"/>
</dbReference>
<dbReference type="PROSITE" id="PS50883">
    <property type="entry name" value="EAL"/>
    <property type="match status" value="1"/>
</dbReference>
<dbReference type="InterPro" id="IPR035965">
    <property type="entry name" value="PAS-like_dom_sf"/>
</dbReference>
<organism evidence="2 3">
    <name type="scientific">Vibrio thalassae</name>
    <dbReference type="NCBI Taxonomy" id="1243014"/>
    <lineage>
        <taxon>Bacteria</taxon>
        <taxon>Pseudomonadati</taxon>
        <taxon>Pseudomonadota</taxon>
        <taxon>Gammaproteobacteria</taxon>
        <taxon>Vibrionales</taxon>
        <taxon>Vibrionaceae</taxon>
        <taxon>Vibrio</taxon>
    </lineage>
</organism>
<sequence>MLSTMHDENKTFWSEDLSKITLVISKGEFWNKVLCCEEKLITVQPPSIDYINQILLLIRDVQFNGLPAALPIALETTSDDLFIVKFEIYLILDNKVRGSIELLTRSQAQISVFSMIEHLLDDPHRGVLVTNHEHNVLFTNNRLCYEHNISPISVLGRNLSDIQLIQSDSVHMEAFKTMISQTNRWQGAVITRARESYARLETISVKKIELSDGKHIFVFVFFGDNFTERPSDKSTHLNFKQETAQDEAAFRKSACELSKKDGTYLVISFKPHFYSELEQESRAKVLCALKSCHDKASFGYLGRNTFIALLKIRQIDAKDLTTINLSIKQFFKGIRKYLDKHLVNDIANGQVGVALHGFNGCGIDEVISQSVQAMFIHDSSQGSVNFYDEKLVQGNIRRKRLEQLLIDAIRNKSIDVNFQPIVDTHSGEIVKLEALCRFRFQKISYTVQEMIHLAEDLQLISALDLLVAEKAIKEFIDINASVSNTLSLSLNCSIAESGKPSIHLADLFELINRSPVANNAVTIEITETAYFENNANNTNLLEKIRAAGIKIAVDDFGTGSSSFSYFNDFHFDELKIDRQFITNINEVKQKYFAVNMLRQLSHDLNIKVVAEGVEKVSELETLKSIDVDYIQGYFFYRPLSSSQVRKVLEYASDTKRHKVYPDV</sequence>
<dbReference type="InterPro" id="IPR035919">
    <property type="entry name" value="EAL_sf"/>
</dbReference>
<dbReference type="Proteomes" id="UP000219336">
    <property type="component" value="Unassembled WGS sequence"/>
</dbReference>
<name>A0A240EK56_9VIBR</name>
<dbReference type="InterPro" id="IPR050706">
    <property type="entry name" value="Cyclic-di-GMP_PDE-like"/>
</dbReference>